<accession>A0AAU7AZU8</accession>
<sequence>MTLSRPQLLRATIAVTACSLVLSAPAHADKASKRACLKAANVKTASVGRQNATTVVFTRRAQDGTRRFYGCVFAQGKVRRLVALDGGERYRLAGTFVAYVYTGSAIGDESDKIGVLDVRTGRARRIAHLEPGSEGAVDEIDNGGTISAYAVAANGNLVWLVTRRESAGDDTDLELRVADGRPPRERIADRGAIDATSVKLAADGRSVRYSRGGTAQRADLSSAR</sequence>
<feature type="chain" id="PRO_5044020148" evidence="1">
    <location>
        <begin position="29"/>
        <end position="224"/>
    </location>
</feature>
<reference evidence="2" key="1">
    <citation type="submission" date="2022-12" db="EMBL/GenBank/DDBJ databases">
        <title>Paraconexibacter alkalitolerans sp. nov. and Baekduia alba sp. nov., isolated from soil and emended description of the genera Paraconexibacter (Chun et al., 2020) and Baekduia (An et al., 2020).</title>
        <authorList>
            <person name="Vieira S."/>
            <person name="Huber K.J."/>
            <person name="Geppert A."/>
            <person name="Wolf J."/>
            <person name="Neumann-Schaal M."/>
            <person name="Muesken M."/>
            <person name="Overmann J."/>
        </authorList>
    </citation>
    <scope>NUCLEOTIDE SEQUENCE</scope>
    <source>
        <strain evidence="2">AEG42_29</strain>
    </source>
</reference>
<dbReference type="AlphaFoldDB" id="A0AAU7AZU8"/>
<keyword evidence="1" id="KW-0732">Signal</keyword>
<protein>
    <submittedName>
        <fullName evidence="2">Uncharacterized protein</fullName>
    </submittedName>
</protein>
<dbReference type="RefSeq" id="WP_354698058.1">
    <property type="nucleotide sequence ID" value="NZ_CP114014.1"/>
</dbReference>
<organism evidence="2">
    <name type="scientific">Paraconexibacter sp. AEG42_29</name>
    <dbReference type="NCBI Taxonomy" id="2997339"/>
    <lineage>
        <taxon>Bacteria</taxon>
        <taxon>Bacillati</taxon>
        <taxon>Actinomycetota</taxon>
        <taxon>Thermoleophilia</taxon>
        <taxon>Solirubrobacterales</taxon>
        <taxon>Paraconexibacteraceae</taxon>
        <taxon>Paraconexibacter</taxon>
    </lineage>
</organism>
<proteinExistence type="predicted"/>
<gene>
    <name evidence="2" type="ORF">DSM112329_03721</name>
</gene>
<evidence type="ECO:0000256" key="1">
    <source>
        <dbReference type="SAM" id="SignalP"/>
    </source>
</evidence>
<feature type="signal peptide" evidence="1">
    <location>
        <begin position="1"/>
        <end position="28"/>
    </location>
</feature>
<name>A0AAU7AZU8_9ACTN</name>
<evidence type="ECO:0000313" key="2">
    <source>
        <dbReference type="EMBL" id="XAY06843.1"/>
    </source>
</evidence>
<dbReference type="EMBL" id="CP114014">
    <property type="protein sequence ID" value="XAY06843.1"/>
    <property type="molecule type" value="Genomic_DNA"/>
</dbReference>
<dbReference type="SUPFAM" id="SSF82171">
    <property type="entry name" value="DPP6 N-terminal domain-like"/>
    <property type="match status" value="1"/>
</dbReference>
<dbReference type="KEGG" id="parq:DSM112329_03721"/>